<organism evidence="2 3">
    <name type="scientific">Flagellimonas algicola</name>
    <dbReference type="NCBI Taxonomy" id="2583815"/>
    <lineage>
        <taxon>Bacteria</taxon>
        <taxon>Pseudomonadati</taxon>
        <taxon>Bacteroidota</taxon>
        <taxon>Flavobacteriia</taxon>
        <taxon>Flavobacteriales</taxon>
        <taxon>Flavobacteriaceae</taxon>
        <taxon>Flagellimonas</taxon>
    </lineage>
</organism>
<proteinExistence type="predicted"/>
<feature type="chain" id="PRO_5046131869" evidence="1">
    <location>
        <begin position="20"/>
        <end position="259"/>
    </location>
</feature>
<reference evidence="2 3" key="1">
    <citation type="submission" date="2019-05" db="EMBL/GenBank/DDBJ databases">
        <title>Flagellimonas sp. AsT0115, sp. nov., isolated from a marine red algae, Asparagopsis taxiformis.</title>
        <authorList>
            <person name="Kim J."/>
            <person name="Jeong S.E."/>
            <person name="Jeon C.O."/>
        </authorList>
    </citation>
    <scope>NUCLEOTIDE SEQUENCE [LARGE SCALE GENOMIC DNA]</scope>
    <source>
        <strain evidence="2 3">AsT0115</strain>
    </source>
</reference>
<feature type="signal peptide" evidence="1">
    <location>
        <begin position="1"/>
        <end position="19"/>
    </location>
</feature>
<evidence type="ECO:0000313" key="3">
    <source>
        <dbReference type="Proteomes" id="UP000751614"/>
    </source>
</evidence>
<accession>A0ABY2WSD5</accession>
<protein>
    <submittedName>
        <fullName evidence="2">Uncharacterized protein</fullName>
    </submittedName>
</protein>
<dbReference type="RefSeq" id="WP_138835190.1">
    <property type="nucleotide sequence ID" value="NZ_VCNI01000001.1"/>
</dbReference>
<sequence length="259" mass="29647">MRAIFFFFFVFSFGSLLLAQQRANVQPGVISVYQKGLQGIGPDFGNNPASENFYSQMRDKFAALGIEQQLNLSDIEGSIYSNDVFESGAILFKGEEDRKMFMRYNAFNDEFEIKNSNLKEDKTLALLKNQNISCVLNGQLYSYMILLDKKGERDQAYLKEIVSLGNYRLFEQNKKLFKEGKPAKTSHAVSFPHRFVDETNYYLALDDAFPVYIPVKKKDFVALFSEEHQPQVKKFIKEKGIDLKTKRGLVNAVTFAGNL</sequence>
<dbReference type="Proteomes" id="UP000751614">
    <property type="component" value="Unassembled WGS sequence"/>
</dbReference>
<comment type="caution">
    <text evidence="2">The sequence shown here is derived from an EMBL/GenBank/DDBJ whole genome shotgun (WGS) entry which is preliminary data.</text>
</comment>
<name>A0ABY2WSD5_9FLAO</name>
<keyword evidence="3" id="KW-1185">Reference proteome</keyword>
<gene>
    <name evidence="2" type="ORF">FGG15_08560</name>
</gene>
<evidence type="ECO:0000256" key="1">
    <source>
        <dbReference type="SAM" id="SignalP"/>
    </source>
</evidence>
<keyword evidence="1" id="KW-0732">Signal</keyword>
<dbReference type="EMBL" id="VCNI01000001">
    <property type="protein sequence ID" value="TMU57582.1"/>
    <property type="molecule type" value="Genomic_DNA"/>
</dbReference>
<evidence type="ECO:0000313" key="2">
    <source>
        <dbReference type="EMBL" id="TMU57582.1"/>
    </source>
</evidence>